<dbReference type="Pfam" id="PF00067">
    <property type="entry name" value="p450"/>
    <property type="match status" value="1"/>
</dbReference>
<dbReference type="SUPFAM" id="SSF48264">
    <property type="entry name" value="Cytochrome P450"/>
    <property type="match status" value="1"/>
</dbReference>
<dbReference type="PRINTS" id="PR00385">
    <property type="entry name" value="P450"/>
</dbReference>
<dbReference type="FunFam" id="1.10.630.10:FF:000126">
    <property type="entry name" value="Predicted protein"/>
    <property type="match status" value="1"/>
</dbReference>
<keyword evidence="7 9" id="KW-0503">Monooxygenase</keyword>
<dbReference type="InterPro" id="IPR017972">
    <property type="entry name" value="Cyt_P450_CS"/>
</dbReference>
<name>A0A2G5CXR7_AQUCA</name>
<dbReference type="GO" id="GO:0020037">
    <property type="term" value="F:heme binding"/>
    <property type="evidence" value="ECO:0007669"/>
    <property type="project" value="InterPro"/>
</dbReference>
<dbReference type="GO" id="GO:0044550">
    <property type="term" value="P:secondary metabolite biosynthetic process"/>
    <property type="evidence" value="ECO:0007669"/>
    <property type="project" value="UniProtKB-ARBA"/>
</dbReference>
<evidence type="ECO:0000256" key="5">
    <source>
        <dbReference type="ARBA" id="ARBA00023002"/>
    </source>
</evidence>
<dbReference type="Gene3D" id="1.10.630.10">
    <property type="entry name" value="Cytochrome P450"/>
    <property type="match status" value="1"/>
</dbReference>
<dbReference type="OrthoDB" id="1877779at2759"/>
<dbReference type="GO" id="GO:0016705">
    <property type="term" value="F:oxidoreductase activity, acting on paired donors, with incorporation or reduction of molecular oxygen"/>
    <property type="evidence" value="ECO:0007669"/>
    <property type="project" value="InterPro"/>
</dbReference>
<evidence type="ECO:0000313" key="10">
    <source>
        <dbReference type="EMBL" id="PIA35707.1"/>
    </source>
</evidence>
<keyword evidence="5 9" id="KW-0560">Oxidoreductase</keyword>
<evidence type="ECO:0008006" key="12">
    <source>
        <dbReference type="Google" id="ProtNLM"/>
    </source>
</evidence>
<comment type="cofactor">
    <cofactor evidence="1 8">
        <name>heme</name>
        <dbReference type="ChEBI" id="CHEBI:30413"/>
    </cofactor>
</comment>
<keyword evidence="11" id="KW-1185">Reference proteome</keyword>
<evidence type="ECO:0000256" key="7">
    <source>
        <dbReference type="ARBA" id="ARBA00023033"/>
    </source>
</evidence>
<gene>
    <name evidence="10" type="ORF">AQUCO_03500220v1</name>
</gene>
<dbReference type="AlphaFoldDB" id="A0A2G5CXR7"/>
<dbReference type="InterPro" id="IPR001128">
    <property type="entry name" value="Cyt_P450"/>
</dbReference>
<evidence type="ECO:0000256" key="1">
    <source>
        <dbReference type="ARBA" id="ARBA00001971"/>
    </source>
</evidence>
<dbReference type="PRINTS" id="PR00463">
    <property type="entry name" value="EP450I"/>
</dbReference>
<dbReference type="InParanoid" id="A0A2G5CXR7"/>
<proteinExistence type="inferred from homology"/>
<dbReference type="Proteomes" id="UP000230069">
    <property type="component" value="Unassembled WGS sequence"/>
</dbReference>
<feature type="binding site" description="axial binding residue" evidence="8">
    <location>
        <position position="432"/>
    </location>
    <ligand>
        <name>heme</name>
        <dbReference type="ChEBI" id="CHEBI:30413"/>
    </ligand>
    <ligandPart>
        <name>Fe</name>
        <dbReference type="ChEBI" id="CHEBI:18248"/>
    </ligandPart>
</feature>
<dbReference type="PANTHER" id="PTHR47950:SF49">
    <property type="entry name" value="CYTOCHROME P450"/>
    <property type="match status" value="1"/>
</dbReference>
<keyword evidence="3 8" id="KW-0349">Heme</keyword>
<dbReference type="PANTHER" id="PTHR47950">
    <property type="entry name" value="CYTOCHROME P450, FAMILY 76, SUBFAMILY C, POLYPEPTIDE 5-RELATED"/>
    <property type="match status" value="1"/>
</dbReference>
<evidence type="ECO:0000256" key="3">
    <source>
        <dbReference type="ARBA" id="ARBA00022617"/>
    </source>
</evidence>
<evidence type="ECO:0000256" key="2">
    <source>
        <dbReference type="ARBA" id="ARBA00010617"/>
    </source>
</evidence>
<accession>A0A2G5CXR7</accession>
<evidence type="ECO:0000313" key="11">
    <source>
        <dbReference type="Proteomes" id="UP000230069"/>
    </source>
</evidence>
<dbReference type="STRING" id="218851.A0A2G5CXR7"/>
<dbReference type="PROSITE" id="PS00086">
    <property type="entry name" value="CYTOCHROME_P450"/>
    <property type="match status" value="1"/>
</dbReference>
<evidence type="ECO:0000256" key="6">
    <source>
        <dbReference type="ARBA" id="ARBA00023004"/>
    </source>
</evidence>
<dbReference type="GO" id="GO:0005506">
    <property type="term" value="F:iron ion binding"/>
    <property type="evidence" value="ECO:0007669"/>
    <property type="project" value="InterPro"/>
</dbReference>
<dbReference type="EMBL" id="KZ305052">
    <property type="protein sequence ID" value="PIA35707.1"/>
    <property type="molecule type" value="Genomic_DNA"/>
</dbReference>
<organism evidence="10 11">
    <name type="scientific">Aquilegia coerulea</name>
    <name type="common">Rocky mountain columbine</name>
    <dbReference type="NCBI Taxonomy" id="218851"/>
    <lineage>
        <taxon>Eukaryota</taxon>
        <taxon>Viridiplantae</taxon>
        <taxon>Streptophyta</taxon>
        <taxon>Embryophyta</taxon>
        <taxon>Tracheophyta</taxon>
        <taxon>Spermatophyta</taxon>
        <taxon>Magnoliopsida</taxon>
        <taxon>Ranunculales</taxon>
        <taxon>Ranunculaceae</taxon>
        <taxon>Thalictroideae</taxon>
        <taxon>Aquilegia</taxon>
    </lineage>
</organism>
<evidence type="ECO:0000256" key="9">
    <source>
        <dbReference type="RuleBase" id="RU000461"/>
    </source>
</evidence>
<protein>
    <recommendedName>
        <fullName evidence="12">Cytochrome P450</fullName>
    </recommendedName>
</protein>
<reference evidence="10 11" key="1">
    <citation type="submission" date="2017-09" db="EMBL/GenBank/DDBJ databases">
        <title>WGS assembly of Aquilegia coerulea Goldsmith.</title>
        <authorList>
            <person name="Hodges S."/>
            <person name="Kramer E."/>
            <person name="Nordborg M."/>
            <person name="Tomkins J."/>
            <person name="Borevitz J."/>
            <person name="Derieg N."/>
            <person name="Yan J."/>
            <person name="Mihaltcheva S."/>
            <person name="Hayes R.D."/>
            <person name="Rokhsar D."/>
        </authorList>
    </citation>
    <scope>NUCLEOTIDE SEQUENCE [LARGE SCALE GENOMIC DNA]</scope>
    <source>
        <strain evidence="11">cv. Goldsmith</strain>
    </source>
</reference>
<keyword evidence="6 8" id="KW-0408">Iron</keyword>
<dbReference type="GO" id="GO:0004497">
    <property type="term" value="F:monooxygenase activity"/>
    <property type="evidence" value="ECO:0007669"/>
    <property type="project" value="UniProtKB-KW"/>
</dbReference>
<sequence length="491" mass="54953">MNLFFLNVLLVLPVFYLILEYTRRKFSNYPPGPYPLPILGNFLNLHKPGHIALANLAKVHGPLMSLRLGTKLLVVGSSQAAATEILKINDRVMCGRRIPQTFEAVGKTFDLVSILGANKCNENWKMLRTMFKTELVSAEATEEKSVLREEKVKVLIDFLSSNKGNVVNIGEVVFTTAANFISNLLFSKDFISIKDEGKVGAAKEHIREMERLASCFNLEDYYPIFRGLDIQGLGKKALKCIESLNACWDVIIDERQESIKNGAICKDKDFLDALLANGLNKDQINWIFGEILITGVDTSSGAVEWAMAELIKNPEAMTKLREELTKELGGGTIVKDSDLPRLPFLNACVKETLRLHPTVTIVTRRSTETCKVMNYTIPNDSLVWVNLWALGRDPTKWDDPSAFRPSRFLESNLGFMGSNYEYLPFGTGRRMCPGLPLAARLVPLIVASLVHSFDWYLPDNRSPTELDMVEKLGITLQKAEPLLLIPKSKGL</sequence>
<comment type="similarity">
    <text evidence="2 9">Belongs to the cytochrome P450 family.</text>
</comment>
<dbReference type="InterPro" id="IPR036396">
    <property type="entry name" value="Cyt_P450_sf"/>
</dbReference>
<keyword evidence="4 8" id="KW-0479">Metal-binding</keyword>
<evidence type="ECO:0000256" key="4">
    <source>
        <dbReference type="ARBA" id="ARBA00022723"/>
    </source>
</evidence>
<dbReference type="InterPro" id="IPR002401">
    <property type="entry name" value="Cyt_P450_E_grp-I"/>
</dbReference>
<evidence type="ECO:0000256" key="8">
    <source>
        <dbReference type="PIRSR" id="PIRSR602401-1"/>
    </source>
</evidence>